<gene>
    <name evidence="3" type="ORF">FHS68_004479</name>
</gene>
<dbReference type="Pfam" id="PF12697">
    <property type="entry name" value="Abhydrolase_6"/>
    <property type="match status" value="1"/>
</dbReference>
<dbReference type="InterPro" id="IPR029058">
    <property type="entry name" value="AB_hydrolase_fold"/>
</dbReference>
<feature type="signal peptide" evidence="1">
    <location>
        <begin position="1"/>
        <end position="25"/>
    </location>
</feature>
<feature type="chain" id="PRO_5046835920" evidence="1">
    <location>
        <begin position="26"/>
        <end position="251"/>
    </location>
</feature>
<evidence type="ECO:0000313" key="4">
    <source>
        <dbReference type="Proteomes" id="UP001179181"/>
    </source>
</evidence>
<evidence type="ECO:0000256" key="1">
    <source>
        <dbReference type="SAM" id="SignalP"/>
    </source>
</evidence>
<dbReference type="Gene3D" id="3.40.50.1820">
    <property type="entry name" value="alpha/beta hydrolase"/>
    <property type="match status" value="1"/>
</dbReference>
<keyword evidence="1" id="KW-0732">Signal</keyword>
<reference evidence="3 4" key="1">
    <citation type="submission" date="2020-03" db="EMBL/GenBank/DDBJ databases">
        <title>Genomic Encyclopedia of Type Strains, Phase IV (KMG-IV): sequencing the most valuable type-strain genomes for metagenomic binning, comparative biology and taxonomic classification.</title>
        <authorList>
            <person name="Goeker M."/>
        </authorList>
    </citation>
    <scope>NUCLEOTIDE SEQUENCE [LARGE SCALE GENOMIC DNA]</scope>
    <source>
        <strain evidence="3 4">DSM 102865</strain>
    </source>
</reference>
<dbReference type="InterPro" id="IPR000073">
    <property type="entry name" value="AB_hydrolase_1"/>
</dbReference>
<accession>A0ABX0UU14</accession>
<sequence>MFSNVRVSFILLIICLALNSQRSFSQSSLSDSSKMNVYFLSGLGADKRVFSKLKLDDQFVVNHIEWIKPEKKETLAHYASRLIAQIDTTRPFQLVGLSFGGIIASEMSDIIQPKQIILISSTPTGIPVSKGYQGLIKFLLLSPFAAPILKSTNSIVYKYFGADTPELQTLLKAILHDMDGKFLKWALNRMSSWGRKNKPDHLFHIHGTNDKLISIKLVQPDVTIEGAGHLMVYGQADQVSVILNKQLKLGN</sequence>
<dbReference type="Proteomes" id="UP001179181">
    <property type="component" value="Unassembled WGS sequence"/>
</dbReference>
<protein>
    <submittedName>
        <fullName evidence="3">Pimeloyl-ACP methyl ester carboxylesterase</fullName>
    </submittedName>
</protein>
<dbReference type="EMBL" id="JAASQJ010000005">
    <property type="protein sequence ID" value="NIJ55290.1"/>
    <property type="molecule type" value="Genomic_DNA"/>
</dbReference>
<dbReference type="SUPFAM" id="SSF53474">
    <property type="entry name" value="alpha/beta-Hydrolases"/>
    <property type="match status" value="1"/>
</dbReference>
<keyword evidence="4" id="KW-1185">Reference proteome</keyword>
<evidence type="ECO:0000259" key="2">
    <source>
        <dbReference type="Pfam" id="PF12697"/>
    </source>
</evidence>
<proteinExistence type="predicted"/>
<comment type="caution">
    <text evidence="3">The sequence shown here is derived from an EMBL/GenBank/DDBJ whole genome shotgun (WGS) entry which is preliminary data.</text>
</comment>
<name>A0ABX0UU14_9BACT</name>
<organism evidence="3 4">
    <name type="scientific">Dyadobacter arcticus</name>
    <dbReference type="NCBI Taxonomy" id="1078754"/>
    <lineage>
        <taxon>Bacteria</taxon>
        <taxon>Pseudomonadati</taxon>
        <taxon>Bacteroidota</taxon>
        <taxon>Cytophagia</taxon>
        <taxon>Cytophagales</taxon>
        <taxon>Spirosomataceae</taxon>
        <taxon>Dyadobacter</taxon>
    </lineage>
</organism>
<evidence type="ECO:0000313" key="3">
    <source>
        <dbReference type="EMBL" id="NIJ55290.1"/>
    </source>
</evidence>
<feature type="domain" description="AB hydrolase-1" evidence="2">
    <location>
        <begin position="76"/>
        <end position="239"/>
    </location>
</feature>
<dbReference type="RefSeq" id="WP_167274899.1">
    <property type="nucleotide sequence ID" value="NZ_JAASQJ010000005.1"/>
</dbReference>